<dbReference type="GeneID" id="30022983"/>
<evidence type="ECO:0000313" key="3">
    <source>
        <dbReference type="Proteomes" id="UP000076744"/>
    </source>
</evidence>
<comment type="caution">
    <text evidence="2">The sequence shown here is derived from an EMBL/GenBank/DDBJ whole genome shotgun (WGS) entry which is preliminary data.</text>
</comment>
<dbReference type="CDD" id="cd02440">
    <property type="entry name" value="AdoMet_MTases"/>
    <property type="match status" value="1"/>
</dbReference>
<gene>
    <name evidence="2" type="ORF">ISF_06691</name>
</gene>
<dbReference type="Pfam" id="PF13649">
    <property type="entry name" value="Methyltransf_25"/>
    <property type="match status" value="1"/>
</dbReference>
<dbReference type="GO" id="GO:0008168">
    <property type="term" value="F:methyltransferase activity"/>
    <property type="evidence" value="ECO:0007669"/>
    <property type="project" value="UniProtKB-KW"/>
</dbReference>
<reference evidence="2 3" key="1">
    <citation type="journal article" date="2016" name="Genome Biol. Evol.">
        <title>Divergent and convergent evolution of fungal pathogenicity.</title>
        <authorList>
            <person name="Shang Y."/>
            <person name="Xiao G."/>
            <person name="Zheng P."/>
            <person name="Cen K."/>
            <person name="Zhan S."/>
            <person name="Wang C."/>
        </authorList>
    </citation>
    <scope>NUCLEOTIDE SEQUENCE [LARGE SCALE GENOMIC DNA]</scope>
    <source>
        <strain evidence="2 3">ARSEF 2679</strain>
    </source>
</reference>
<dbReference type="EMBL" id="AZHB01000018">
    <property type="protein sequence ID" value="OAA58152.1"/>
    <property type="molecule type" value="Genomic_DNA"/>
</dbReference>
<proteinExistence type="predicted"/>
<dbReference type="Proteomes" id="UP000076744">
    <property type="component" value="Unassembled WGS sequence"/>
</dbReference>
<dbReference type="InterPro" id="IPR029063">
    <property type="entry name" value="SAM-dependent_MTases_sf"/>
</dbReference>
<keyword evidence="3" id="KW-1185">Reference proteome</keyword>
<dbReference type="GO" id="GO:0032259">
    <property type="term" value="P:methylation"/>
    <property type="evidence" value="ECO:0007669"/>
    <property type="project" value="UniProtKB-KW"/>
</dbReference>
<protein>
    <submittedName>
        <fullName evidence="2">SAM-dependent methyltransferase</fullName>
    </submittedName>
</protein>
<name>A0A167R080_CORFA</name>
<sequence length="238" mass="25977">MNSLPADVRYSGLTWNCPLSESAADGLLDRLKLSPATTIVDIGCGWGELLVRAAQRRGPVAAATGVDTDAELLTRCAARASAAGVHVELVNTPGNLWRGPADRAICVGSSHVFGGTRRMLEGLARAVPRGRVLVGDTCWERPPSRACLDVFGEELLPLERIAGLCRETGWRLLHFETATRRDWDAFESGHRAGPREWLLSNAGDDRAASVEEDLEKREDDYFGVYRGTLGFVFMILAR</sequence>
<keyword evidence="2" id="KW-0808">Transferase</keyword>
<dbReference type="AlphaFoldDB" id="A0A167R080"/>
<dbReference type="Gene3D" id="3.40.50.150">
    <property type="entry name" value="Vaccinia Virus protein VP39"/>
    <property type="match status" value="1"/>
</dbReference>
<evidence type="ECO:0000313" key="2">
    <source>
        <dbReference type="EMBL" id="OAA58152.1"/>
    </source>
</evidence>
<feature type="domain" description="Methyltransferase" evidence="1">
    <location>
        <begin position="39"/>
        <end position="127"/>
    </location>
</feature>
<dbReference type="OrthoDB" id="8300214at2759"/>
<dbReference type="InterPro" id="IPR041698">
    <property type="entry name" value="Methyltransf_25"/>
</dbReference>
<dbReference type="RefSeq" id="XP_018702335.1">
    <property type="nucleotide sequence ID" value="XM_018850295.1"/>
</dbReference>
<organism evidence="2 3">
    <name type="scientific">Cordyceps fumosorosea (strain ARSEF 2679)</name>
    <name type="common">Isaria fumosorosea</name>
    <dbReference type="NCBI Taxonomy" id="1081104"/>
    <lineage>
        <taxon>Eukaryota</taxon>
        <taxon>Fungi</taxon>
        <taxon>Dikarya</taxon>
        <taxon>Ascomycota</taxon>
        <taxon>Pezizomycotina</taxon>
        <taxon>Sordariomycetes</taxon>
        <taxon>Hypocreomycetidae</taxon>
        <taxon>Hypocreales</taxon>
        <taxon>Cordycipitaceae</taxon>
        <taxon>Cordyceps</taxon>
    </lineage>
</organism>
<accession>A0A167R080</accession>
<dbReference type="SUPFAM" id="SSF53335">
    <property type="entry name" value="S-adenosyl-L-methionine-dependent methyltransferases"/>
    <property type="match status" value="1"/>
</dbReference>
<evidence type="ECO:0000259" key="1">
    <source>
        <dbReference type="Pfam" id="PF13649"/>
    </source>
</evidence>
<keyword evidence="2" id="KW-0489">Methyltransferase</keyword>